<dbReference type="RefSeq" id="WP_084230643.1">
    <property type="nucleotide sequence ID" value="NZ_FWWR01000009.1"/>
</dbReference>
<evidence type="ECO:0000313" key="1">
    <source>
        <dbReference type="EMBL" id="SMB87145.1"/>
    </source>
</evidence>
<dbReference type="Gene3D" id="1.10.720.30">
    <property type="entry name" value="SAP domain"/>
    <property type="match status" value="1"/>
</dbReference>
<keyword evidence="2" id="KW-1185">Reference proteome</keyword>
<dbReference type="AlphaFoldDB" id="A0A1W1V1C8"/>
<accession>A0A1W1V1C8</accession>
<name>A0A1W1V1C8_PEPAS</name>
<sequence>MKLRLDNLIYTTTDAGKIEQLESLGAVVIEDDSKAAKVVNGTVIEEKSNLKNLTVSELEALIDEKGIDRSGVTKKADLIALLG</sequence>
<dbReference type="EMBL" id="FWWR01000009">
    <property type="protein sequence ID" value="SMB87145.1"/>
    <property type="molecule type" value="Genomic_DNA"/>
</dbReference>
<reference evidence="2" key="1">
    <citation type="submission" date="2017-04" db="EMBL/GenBank/DDBJ databases">
        <authorList>
            <person name="Varghese N."/>
            <person name="Submissions S."/>
        </authorList>
    </citation>
    <scope>NUCLEOTIDE SEQUENCE [LARGE SCALE GENOMIC DNA]</scope>
    <source>
        <strain evidence="2">DSM 20463</strain>
    </source>
</reference>
<dbReference type="STRING" id="573058.SAMN00017477_1030"/>
<proteinExistence type="predicted"/>
<protein>
    <recommendedName>
        <fullName evidence="3">HeH/LEM domain-containing protein</fullName>
    </recommendedName>
</protein>
<evidence type="ECO:0008006" key="3">
    <source>
        <dbReference type="Google" id="ProtNLM"/>
    </source>
</evidence>
<dbReference type="Proteomes" id="UP000192368">
    <property type="component" value="Unassembled WGS sequence"/>
</dbReference>
<dbReference type="OrthoDB" id="2065410at2"/>
<evidence type="ECO:0000313" key="2">
    <source>
        <dbReference type="Proteomes" id="UP000192368"/>
    </source>
</evidence>
<organism evidence="1 2">
    <name type="scientific">Peptoniphilus asaccharolyticus DSM 20463</name>
    <dbReference type="NCBI Taxonomy" id="573058"/>
    <lineage>
        <taxon>Bacteria</taxon>
        <taxon>Bacillati</taxon>
        <taxon>Bacillota</taxon>
        <taxon>Tissierellia</taxon>
        <taxon>Tissierellales</taxon>
        <taxon>Peptoniphilaceae</taxon>
        <taxon>Peptoniphilus</taxon>
    </lineage>
</organism>
<gene>
    <name evidence="1" type="ORF">SAMN00017477_1030</name>
</gene>
<dbReference type="InterPro" id="IPR036361">
    <property type="entry name" value="SAP_dom_sf"/>
</dbReference>